<dbReference type="Gene3D" id="3.40.50.12780">
    <property type="entry name" value="N-terminal domain of ligase-like"/>
    <property type="match status" value="1"/>
</dbReference>
<dbReference type="KEGG" id="rub:GBA63_22230"/>
<dbReference type="InterPro" id="IPR042099">
    <property type="entry name" value="ANL_N_sf"/>
</dbReference>
<accession>A0A6G8QG88</accession>
<keyword evidence="1" id="KW-0614">Plasmid</keyword>
<dbReference type="PANTHER" id="PTHR36932:SF1">
    <property type="entry name" value="CAPSULAR POLYSACCHARIDE BIOSYNTHESIS PROTEIN"/>
    <property type="match status" value="1"/>
</dbReference>
<keyword evidence="2" id="KW-1185">Reference proteome</keyword>
<dbReference type="PANTHER" id="PTHR36932">
    <property type="entry name" value="CAPSULAR POLYSACCHARIDE BIOSYNTHESIS PROTEIN"/>
    <property type="match status" value="1"/>
</dbReference>
<evidence type="ECO:0000313" key="2">
    <source>
        <dbReference type="Proteomes" id="UP000501452"/>
    </source>
</evidence>
<geneLocation type="plasmid" evidence="1 2">
    <name>unnamed1</name>
</geneLocation>
<dbReference type="Proteomes" id="UP000501452">
    <property type="component" value="Plasmid unnamed1"/>
</dbReference>
<dbReference type="InterPro" id="IPR053158">
    <property type="entry name" value="CapK_Type1_Caps_Biosynth"/>
</dbReference>
<keyword evidence="1" id="KW-0436">Ligase</keyword>
<name>A0A6G8QG88_9ACTN</name>
<dbReference type="EMBL" id="CP045120">
    <property type="protein sequence ID" value="QIN85421.1"/>
    <property type="molecule type" value="Genomic_DNA"/>
</dbReference>
<dbReference type="SUPFAM" id="SSF56801">
    <property type="entry name" value="Acetyl-CoA synthetase-like"/>
    <property type="match status" value="1"/>
</dbReference>
<organism evidence="1 2">
    <name type="scientific">Rubrobacter tropicus</name>
    <dbReference type="NCBI Taxonomy" id="2653851"/>
    <lineage>
        <taxon>Bacteria</taxon>
        <taxon>Bacillati</taxon>
        <taxon>Actinomycetota</taxon>
        <taxon>Rubrobacteria</taxon>
        <taxon>Rubrobacterales</taxon>
        <taxon>Rubrobacteraceae</taxon>
        <taxon>Rubrobacter</taxon>
    </lineage>
</organism>
<gene>
    <name evidence="1" type="ORF">GBA63_22230</name>
</gene>
<reference evidence="1 2" key="1">
    <citation type="submission" date="2019-10" db="EMBL/GenBank/DDBJ databases">
        <title>Rubrobacter sp nov SCSIO 52090 isolated from a deep-sea sediment in the South China Sea.</title>
        <authorList>
            <person name="Chen R.W."/>
        </authorList>
    </citation>
    <scope>NUCLEOTIDE SEQUENCE [LARGE SCALE GENOMIC DNA]</scope>
    <source>
        <strain evidence="1 2">SCSIO 52909</strain>
        <plasmid evidence="1 2">unnamed1</plasmid>
    </source>
</reference>
<sequence>MSENPLHLLLDARRAKKQGPTAIEERRRTRLAEMVAHARANSPYYRELYRGLPGRVEDPALLPITSKKALMARFDDWSTDRRVNVEEARAFVADPDLVGERFLGKYTVATTSGTTGTRGIFLLDDRNLAVTNALATRMVGAWLGPGDVLRIVARGGRMAMVMATGGHFASAVAAARLRKGSLPSLRARLIRTFPVQTPMPELVAGLNRFRPAVVAPYASTAALLAAEQETGRLRIDPVLLALAAEGLPAGERDRIAKAFDARVGDSYAATEVPFLSYGCAHGWYHVNADWVVLEPVDADHRPVPPGEPSHTVLVSNLANRVQPILRYDLGDSIVRRPDPCPCGAPLPAIRVQGRAADVLTFPADHTGRDAGRVAVAPLAFGTLVDRTPGIELFQVAQTAPATLRVRLRPAAGADPESVWRAVQDEITRLLASHGLGHVAVERAAEPPEQSPGGKYRTIIPLGR</sequence>
<dbReference type="RefSeq" id="WP_166180710.1">
    <property type="nucleotide sequence ID" value="NZ_CP045120.1"/>
</dbReference>
<dbReference type="GO" id="GO:0016874">
    <property type="term" value="F:ligase activity"/>
    <property type="evidence" value="ECO:0007669"/>
    <property type="project" value="UniProtKB-KW"/>
</dbReference>
<proteinExistence type="predicted"/>
<dbReference type="AlphaFoldDB" id="A0A6G8QG88"/>
<protein>
    <submittedName>
        <fullName evidence="1">Phenylacetate--CoA ligase family protein</fullName>
    </submittedName>
</protein>
<evidence type="ECO:0000313" key="1">
    <source>
        <dbReference type="EMBL" id="QIN85421.1"/>
    </source>
</evidence>